<keyword evidence="1 5" id="KW-0489">Methyltransferase</keyword>
<keyword evidence="9" id="KW-1185">Reference proteome</keyword>
<evidence type="ECO:0000256" key="1">
    <source>
        <dbReference type="ARBA" id="ARBA00022603"/>
    </source>
</evidence>
<comment type="caution">
    <text evidence="8">The sequence shown here is derived from an EMBL/GenBank/DDBJ whole genome shotgun (WGS) entry which is preliminary data.</text>
</comment>
<feature type="binding site" evidence="5">
    <location>
        <position position="202"/>
    </location>
    <ligand>
        <name>S-adenosyl-L-methionine</name>
        <dbReference type="ChEBI" id="CHEBI:59789"/>
    </ligand>
</feature>
<dbReference type="InterPro" id="IPR007848">
    <property type="entry name" value="Small_mtfrase_dom"/>
</dbReference>
<dbReference type="SUPFAM" id="SSF53335">
    <property type="entry name" value="S-adenosyl-L-methionine-dependent methyltransferases"/>
    <property type="match status" value="1"/>
</dbReference>
<dbReference type="OrthoDB" id="9800643at2"/>
<evidence type="ECO:0000313" key="8">
    <source>
        <dbReference type="EMBL" id="PRX42043.1"/>
    </source>
</evidence>
<feature type="binding site" evidence="5">
    <location>
        <position position="156"/>
    </location>
    <ligand>
        <name>S-adenosyl-L-methionine</name>
        <dbReference type="ChEBI" id="CHEBI:59789"/>
    </ligand>
</feature>
<dbReference type="Pfam" id="PF05175">
    <property type="entry name" value="MTS"/>
    <property type="match status" value="1"/>
</dbReference>
<dbReference type="InterPro" id="IPR004556">
    <property type="entry name" value="HemK-like"/>
</dbReference>
<dbReference type="GO" id="GO:0032259">
    <property type="term" value="P:methylation"/>
    <property type="evidence" value="ECO:0007669"/>
    <property type="project" value="UniProtKB-KW"/>
</dbReference>
<feature type="binding site" evidence="5">
    <location>
        <begin position="202"/>
        <end position="205"/>
    </location>
    <ligand>
        <name>substrate</name>
    </ligand>
</feature>
<dbReference type="InterPro" id="IPR040758">
    <property type="entry name" value="PrmC_N"/>
</dbReference>
<dbReference type="GO" id="GO:0102559">
    <property type="term" value="F:peptide chain release factor N(5)-glutamine methyltransferase activity"/>
    <property type="evidence" value="ECO:0007669"/>
    <property type="project" value="UniProtKB-EC"/>
</dbReference>
<dbReference type="PROSITE" id="PS00092">
    <property type="entry name" value="N6_MTASE"/>
    <property type="match status" value="1"/>
</dbReference>
<protein>
    <recommendedName>
        <fullName evidence="5">Release factor glutamine methyltransferase</fullName>
        <shortName evidence="5">RF MTase</shortName>
        <ecNumber evidence="5">2.1.1.297</ecNumber>
    </recommendedName>
    <alternativeName>
        <fullName evidence="5">N5-glutamine methyltransferase PrmC</fullName>
    </alternativeName>
    <alternativeName>
        <fullName evidence="5">Protein-(glutamine-N5) MTase PrmC</fullName>
    </alternativeName>
    <alternativeName>
        <fullName evidence="5">Protein-glutamine N-methyltransferase PrmC</fullName>
    </alternativeName>
</protein>
<dbReference type="Gene3D" id="1.10.8.10">
    <property type="entry name" value="DNA helicase RuvA subunit, C-terminal domain"/>
    <property type="match status" value="1"/>
</dbReference>
<comment type="similarity">
    <text evidence="5">Belongs to the protein N5-glutamine methyltransferase family. PrmC subfamily.</text>
</comment>
<dbReference type="Pfam" id="PF17827">
    <property type="entry name" value="PrmC_N"/>
    <property type="match status" value="1"/>
</dbReference>
<name>A0A2T0LHZ5_9BACL</name>
<dbReference type="InterPro" id="IPR029063">
    <property type="entry name" value="SAM-dependent_MTases_sf"/>
</dbReference>
<dbReference type="GO" id="GO:0003676">
    <property type="term" value="F:nucleic acid binding"/>
    <property type="evidence" value="ECO:0007669"/>
    <property type="project" value="InterPro"/>
</dbReference>
<keyword evidence="2 5" id="KW-0808">Transferase</keyword>
<gene>
    <name evidence="5" type="primary">prmC</name>
    <name evidence="8" type="ORF">CLV97_10358</name>
</gene>
<dbReference type="CDD" id="cd02440">
    <property type="entry name" value="AdoMet_MTases"/>
    <property type="match status" value="1"/>
</dbReference>
<feature type="binding site" evidence="5">
    <location>
        <begin position="133"/>
        <end position="137"/>
    </location>
    <ligand>
        <name>S-adenosyl-L-methionine</name>
        <dbReference type="ChEBI" id="CHEBI:59789"/>
    </ligand>
</feature>
<feature type="binding site" evidence="5">
    <location>
        <position position="185"/>
    </location>
    <ligand>
        <name>S-adenosyl-L-methionine</name>
        <dbReference type="ChEBI" id="CHEBI:59789"/>
    </ligand>
</feature>
<accession>A0A2T0LHZ5</accession>
<dbReference type="NCBIfam" id="TIGR00536">
    <property type="entry name" value="hemK_fam"/>
    <property type="match status" value="1"/>
</dbReference>
<proteinExistence type="inferred from homology"/>
<dbReference type="InterPro" id="IPR050320">
    <property type="entry name" value="N5-glutamine_MTase"/>
</dbReference>
<evidence type="ECO:0000256" key="4">
    <source>
        <dbReference type="ARBA" id="ARBA00048391"/>
    </source>
</evidence>
<reference evidence="8 9" key="1">
    <citation type="submission" date="2018-03" db="EMBL/GenBank/DDBJ databases">
        <title>Genomic Encyclopedia of Archaeal and Bacterial Type Strains, Phase II (KMG-II): from individual species to whole genera.</title>
        <authorList>
            <person name="Goeker M."/>
        </authorList>
    </citation>
    <scope>NUCLEOTIDE SEQUENCE [LARGE SCALE GENOMIC DNA]</scope>
    <source>
        <strain evidence="8 9">DSM 44946</strain>
    </source>
</reference>
<evidence type="ECO:0000256" key="2">
    <source>
        <dbReference type="ARBA" id="ARBA00022679"/>
    </source>
</evidence>
<comment type="catalytic activity">
    <reaction evidence="4 5">
        <text>L-glutaminyl-[peptide chain release factor] + S-adenosyl-L-methionine = N(5)-methyl-L-glutaminyl-[peptide chain release factor] + S-adenosyl-L-homocysteine + H(+)</text>
        <dbReference type="Rhea" id="RHEA:42896"/>
        <dbReference type="Rhea" id="RHEA-COMP:10271"/>
        <dbReference type="Rhea" id="RHEA-COMP:10272"/>
        <dbReference type="ChEBI" id="CHEBI:15378"/>
        <dbReference type="ChEBI" id="CHEBI:30011"/>
        <dbReference type="ChEBI" id="CHEBI:57856"/>
        <dbReference type="ChEBI" id="CHEBI:59789"/>
        <dbReference type="ChEBI" id="CHEBI:61891"/>
        <dbReference type="EC" id="2.1.1.297"/>
    </reaction>
</comment>
<evidence type="ECO:0000259" key="7">
    <source>
        <dbReference type="Pfam" id="PF17827"/>
    </source>
</evidence>
<organism evidence="8 9">
    <name type="scientific">Planifilum fimeticola</name>
    <dbReference type="NCBI Taxonomy" id="201975"/>
    <lineage>
        <taxon>Bacteria</taxon>
        <taxon>Bacillati</taxon>
        <taxon>Bacillota</taxon>
        <taxon>Bacilli</taxon>
        <taxon>Bacillales</taxon>
        <taxon>Thermoactinomycetaceae</taxon>
        <taxon>Planifilum</taxon>
    </lineage>
</organism>
<keyword evidence="3 5" id="KW-0949">S-adenosyl-L-methionine</keyword>
<evidence type="ECO:0000313" key="9">
    <source>
        <dbReference type="Proteomes" id="UP000237797"/>
    </source>
</evidence>
<dbReference type="PANTHER" id="PTHR18895:SF74">
    <property type="entry name" value="MTRF1L RELEASE FACTOR GLUTAMINE METHYLTRANSFERASE"/>
    <property type="match status" value="1"/>
</dbReference>
<comment type="function">
    <text evidence="5">Methylates the class 1 translation termination release factors RF1/PrfA and RF2/PrfB on the glutamine residue of the universally conserved GGQ motif.</text>
</comment>
<feature type="domain" description="Release factor glutamine methyltransferase N-terminal" evidence="7">
    <location>
        <begin position="15"/>
        <end position="84"/>
    </location>
</feature>
<evidence type="ECO:0000256" key="5">
    <source>
        <dbReference type="HAMAP-Rule" id="MF_02126"/>
    </source>
</evidence>
<dbReference type="HAMAP" id="MF_02126">
    <property type="entry name" value="RF_methyltr_PrmC"/>
    <property type="match status" value="1"/>
</dbReference>
<evidence type="ECO:0000259" key="6">
    <source>
        <dbReference type="Pfam" id="PF05175"/>
    </source>
</evidence>
<dbReference type="Gene3D" id="3.40.50.150">
    <property type="entry name" value="Vaccinia Virus protein VP39"/>
    <property type="match status" value="1"/>
</dbReference>
<dbReference type="EC" id="2.1.1.297" evidence="5"/>
<feature type="domain" description="Methyltransferase small" evidence="6">
    <location>
        <begin position="128"/>
        <end position="219"/>
    </location>
</feature>
<dbReference type="InterPro" id="IPR019874">
    <property type="entry name" value="RF_methyltr_PrmC"/>
</dbReference>
<sequence>MGQSMETGPLKTVEEAYRWAFSFLQKRGCDQALFEAELLLRRLLGRDRTRLFAGMGDPFPEDRLPKLQEWLNRRANGEPIQYILREQEFYGRSFRVSPAVLIPRPETEILAENVMREADRIGGDRPLSVCDVGTGSGALAVTLAAERPRWSVWATDISPAALEVARDNARRNGVEGRIRFVRGEWLNPLRHRGVRVDVVVSNPPYIPSKEIAALQRQVRDFEPRLSLDGGEDGLDAYRRIIEQIPDVLRLPGLVAFEVGAGQSRRVAEMLERMPLPVSVAILPDLAGIERVVLGRIGQASKS</sequence>
<dbReference type="Proteomes" id="UP000237797">
    <property type="component" value="Unassembled WGS sequence"/>
</dbReference>
<dbReference type="EMBL" id="PVNE01000003">
    <property type="protein sequence ID" value="PRX42043.1"/>
    <property type="molecule type" value="Genomic_DNA"/>
</dbReference>
<dbReference type="PANTHER" id="PTHR18895">
    <property type="entry name" value="HEMK METHYLTRANSFERASE"/>
    <property type="match status" value="1"/>
</dbReference>
<dbReference type="NCBIfam" id="TIGR03534">
    <property type="entry name" value="RF_mod_PrmC"/>
    <property type="match status" value="1"/>
</dbReference>
<dbReference type="AlphaFoldDB" id="A0A2T0LHZ5"/>
<dbReference type="InterPro" id="IPR002052">
    <property type="entry name" value="DNA_methylase_N6_adenine_CS"/>
</dbReference>
<evidence type="ECO:0000256" key="3">
    <source>
        <dbReference type="ARBA" id="ARBA00022691"/>
    </source>
</evidence>